<name>A0A2T3WDP3_9DEIO</name>
<evidence type="ECO:0000256" key="1">
    <source>
        <dbReference type="ARBA" id="ARBA00023125"/>
    </source>
</evidence>
<dbReference type="InterPro" id="IPR001647">
    <property type="entry name" value="HTH_TetR"/>
</dbReference>
<dbReference type="GO" id="GO:0003677">
    <property type="term" value="F:DNA binding"/>
    <property type="evidence" value="ECO:0007669"/>
    <property type="project" value="UniProtKB-UniRule"/>
</dbReference>
<dbReference type="EMBL" id="PYSV01000001">
    <property type="protein sequence ID" value="PTA69863.1"/>
    <property type="molecule type" value="Genomic_DNA"/>
</dbReference>
<dbReference type="PROSITE" id="PS50977">
    <property type="entry name" value="HTH_TETR_2"/>
    <property type="match status" value="1"/>
</dbReference>
<dbReference type="Proteomes" id="UP000240317">
    <property type="component" value="Unassembled WGS sequence"/>
</dbReference>
<dbReference type="OrthoDB" id="9795011at2"/>
<dbReference type="SUPFAM" id="SSF46689">
    <property type="entry name" value="Homeodomain-like"/>
    <property type="match status" value="1"/>
</dbReference>
<evidence type="ECO:0000259" key="3">
    <source>
        <dbReference type="PROSITE" id="PS50977"/>
    </source>
</evidence>
<dbReference type="AlphaFoldDB" id="A0A2T3WDP3"/>
<dbReference type="InterPro" id="IPR036271">
    <property type="entry name" value="Tet_transcr_reg_TetR-rel_C_sf"/>
</dbReference>
<comment type="caution">
    <text evidence="4">The sequence shown here is derived from an EMBL/GenBank/DDBJ whole genome shotgun (WGS) entry which is preliminary data.</text>
</comment>
<evidence type="ECO:0000313" key="5">
    <source>
        <dbReference type="Proteomes" id="UP000240317"/>
    </source>
</evidence>
<dbReference type="SUPFAM" id="SSF48498">
    <property type="entry name" value="Tetracyclin repressor-like, C-terminal domain"/>
    <property type="match status" value="1"/>
</dbReference>
<keyword evidence="1 2" id="KW-0238">DNA-binding</keyword>
<reference evidence="4 5" key="1">
    <citation type="submission" date="2018-03" db="EMBL/GenBank/DDBJ databases">
        <title>Draft genome of Deinococcus sp. OD32.</title>
        <authorList>
            <person name="Wang X.-P."/>
            <person name="Du Z.-J."/>
        </authorList>
    </citation>
    <scope>NUCLEOTIDE SEQUENCE [LARGE SCALE GENOMIC DNA]</scope>
    <source>
        <strain evidence="4 5">OD32</strain>
    </source>
</reference>
<organism evidence="4 5">
    <name type="scientific">Deinococcus arcticus</name>
    <dbReference type="NCBI Taxonomy" id="2136176"/>
    <lineage>
        <taxon>Bacteria</taxon>
        <taxon>Thermotogati</taxon>
        <taxon>Deinococcota</taxon>
        <taxon>Deinococci</taxon>
        <taxon>Deinococcales</taxon>
        <taxon>Deinococcaceae</taxon>
        <taxon>Deinococcus</taxon>
    </lineage>
</organism>
<sequence length="184" mass="19885">MLDVLTEALVERPQASLGELAALAGVGRTTLHRLYPTREAVLRAVALDALARLREVDEEVELAAAFAPDTSPDDSWQTLERWIERLVPLGPRLRFLLRASELDGDAELTRASAALDATLLSALERAQAQGLLSPRPPAAWLMASLHALIYVCWEQVAAGTVAPRDAAGLVFRTWLGGVGSQGKR</sequence>
<gene>
    <name evidence="4" type="ORF">C8263_00790</name>
</gene>
<evidence type="ECO:0000313" key="4">
    <source>
        <dbReference type="EMBL" id="PTA69863.1"/>
    </source>
</evidence>
<feature type="domain" description="HTH tetR-type" evidence="3">
    <location>
        <begin position="1"/>
        <end position="53"/>
    </location>
</feature>
<evidence type="ECO:0000256" key="2">
    <source>
        <dbReference type="PROSITE-ProRule" id="PRU00335"/>
    </source>
</evidence>
<dbReference type="InterPro" id="IPR009057">
    <property type="entry name" value="Homeodomain-like_sf"/>
</dbReference>
<accession>A0A2T3WDP3</accession>
<protein>
    <submittedName>
        <fullName evidence="4">TetR family transcriptional regulator</fullName>
    </submittedName>
</protein>
<dbReference type="Gene3D" id="1.10.357.10">
    <property type="entry name" value="Tetracycline Repressor, domain 2"/>
    <property type="match status" value="1"/>
</dbReference>
<proteinExistence type="predicted"/>
<feature type="DNA-binding region" description="H-T-H motif" evidence="2">
    <location>
        <begin position="16"/>
        <end position="35"/>
    </location>
</feature>
<keyword evidence="5" id="KW-1185">Reference proteome</keyword>